<dbReference type="OrthoDB" id="536504at2759"/>
<dbReference type="InterPro" id="IPR001245">
    <property type="entry name" value="Ser-Thr/Tyr_kinase_cat_dom"/>
</dbReference>
<dbReference type="PANTHER" id="PTHR44329">
    <property type="entry name" value="SERINE/THREONINE-PROTEIN KINASE TNNI3K-RELATED"/>
    <property type="match status" value="1"/>
</dbReference>
<dbReference type="Gene3D" id="1.10.510.10">
    <property type="entry name" value="Transferase(Phosphotransferase) domain 1"/>
    <property type="match status" value="1"/>
</dbReference>
<accession>A0A2P6TR69</accession>
<keyword evidence="1" id="KW-0723">Serine/threonine-protein kinase</keyword>
<dbReference type="PROSITE" id="PS50011">
    <property type="entry name" value="PROTEIN_KINASE_DOM"/>
    <property type="match status" value="1"/>
</dbReference>
<evidence type="ECO:0000256" key="2">
    <source>
        <dbReference type="ARBA" id="ARBA00022679"/>
    </source>
</evidence>
<evidence type="ECO:0000313" key="9">
    <source>
        <dbReference type="EMBL" id="PRW56562.1"/>
    </source>
</evidence>
<dbReference type="Proteomes" id="UP000239899">
    <property type="component" value="Unassembled WGS sequence"/>
</dbReference>
<evidence type="ECO:0000256" key="4">
    <source>
        <dbReference type="ARBA" id="ARBA00022777"/>
    </source>
</evidence>
<reference evidence="9 10" key="1">
    <citation type="journal article" date="2018" name="Plant J.">
        <title>Genome sequences of Chlorella sorokiniana UTEX 1602 and Micractinium conductrix SAG 241.80: implications to maltose excretion by a green alga.</title>
        <authorList>
            <person name="Arriola M.B."/>
            <person name="Velmurugan N."/>
            <person name="Zhang Y."/>
            <person name="Plunkett M.H."/>
            <person name="Hondzo H."/>
            <person name="Barney B.M."/>
        </authorList>
    </citation>
    <scope>NUCLEOTIDE SEQUENCE [LARGE SCALE GENOMIC DNA]</scope>
    <source>
        <strain evidence="10">UTEX 1602</strain>
    </source>
</reference>
<dbReference type="PANTHER" id="PTHR44329:SF298">
    <property type="entry name" value="MIXED LINEAGE KINASE DOMAIN-LIKE PROTEIN"/>
    <property type="match status" value="1"/>
</dbReference>
<dbReference type="STRING" id="3076.A0A2P6TR69"/>
<sequence length="552" mass="58405">MRRRQRRAGTAAVAAALLLRLGLAAAGWVDVAFTLPPDLLGPSTYRPISWTAEQVDGMRRRALLQQAAGGGPSLGGSGGKLALPVCELGLSYRIVELEGGNFTSVVTLQNNRELDLAHWQIVWRYSDYRSVGLLRTQGAIALSLGSSSGAPVRLVDTFTSDGVPGGGGAFSFLAEAAVGGPQPPDADQTLAIEAAAVNINGMTCSLAGSGGMAYGQCLDKEQQQLSGSKVAALEGSDEAAVAALLAGGSWGSSSGACAITAKVAGDGSGSGSGCLETASSSKSSLADEIQLHEQLGSGAFGVVYRGQWRGLPVAVKVLQTACGAASRELESFRQEARVLAQLQHPNIVCFLAACTVPPNICIVEELAEGGSLHTLLHGRPGARRRRPLPYPKLLQVATDVAEAMVYLHPRIVHRDLKSQNVLLDAAGRAKVCDFGIAKFKNNTLVSSAGGQAGTPAYMAPETFDGKRVNEKVDVYSFAILCWEMLTGRVPWRELAGHMQIIFQVGVMRQRLPLPDTCPPFLRALIEECWEEDPAARPAFPAIRQRLREEIAR</sequence>
<feature type="binding site" evidence="6">
    <location>
        <position position="316"/>
    </location>
    <ligand>
        <name>ATP</name>
        <dbReference type="ChEBI" id="CHEBI:30616"/>
    </ligand>
</feature>
<proteinExistence type="predicted"/>
<dbReference type="Pfam" id="PF07714">
    <property type="entry name" value="PK_Tyr_Ser-Thr"/>
    <property type="match status" value="1"/>
</dbReference>
<gene>
    <name evidence="9" type="ORF">C2E21_4567</name>
</gene>
<dbReference type="Gene3D" id="3.30.200.20">
    <property type="entry name" value="Phosphorylase Kinase, domain 1"/>
    <property type="match status" value="1"/>
</dbReference>
<dbReference type="EMBL" id="LHPG02000008">
    <property type="protein sequence ID" value="PRW56562.1"/>
    <property type="molecule type" value="Genomic_DNA"/>
</dbReference>
<dbReference type="AlphaFoldDB" id="A0A2P6TR69"/>
<keyword evidence="5 6" id="KW-0067">ATP-binding</keyword>
<dbReference type="InterPro" id="IPR011009">
    <property type="entry name" value="Kinase-like_dom_sf"/>
</dbReference>
<dbReference type="InterPro" id="IPR051681">
    <property type="entry name" value="Ser/Thr_Kinases-Pseudokinases"/>
</dbReference>
<evidence type="ECO:0000256" key="5">
    <source>
        <dbReference type="ARBA" id="ARBA00022840"/>
    </source>
</evidence>
<dbReference type="PROSITE" id="PS00107">
    <property type="entry name" value="PROTEIN_KINASE_ATP"/>
    <property type="match status" value="1"/>
</dbReference>
<name>A0A2P6TR69_CHLSO</name>
<keyword evidence="4" id="KW-0418">Kinase</keyword>
<keyword evidence="7" id="KW-0732">Signal</keyword>
<dbReference type="InterPro" id="IPR017441">
    <property type="entry name" value="Protein_kinase_ATP_BS"/>
</dbReference>
<comment type="caution">
    <text evidence="9">The sequence shown here is derived from an EMBL/GenBank/DDBJ whole genome shotgun (WGS) entry which is preliminary data.</text>
</comment>
<dbReference type="PRINTS" id="PR00109">
    <property type="entry name" value="TYRKINASE"/>
</dbReference>
<feature type="chain" id="PRO_5015149964" evidence="7">
    <location>
        <begin position="27"/>
        <end position="552"/>
    </location>
</feature>
<evidence type="ECO:0000313" key="10">
    <source>
        <dbReference type="Proteomes" id="UP000239899"/>
    </source>
</evidence>
<evidence type="ECO:0000256" key="7">
    <source>
        <dbReference type="SAM" id="SignalP"/>
    </source>
</evidence>
<evidence type="ECO:0000256" key="6">
    <source>
        <dbReference type="PROSITE-ProRule" id="PRU10141"/>
    </source>
</evidence>
<dbReference type="GO" id="GO:0005524">
    <property type="term" value="F:ATP binding"/>
    <property type="evidence" value="ECO:0007669"/>
    <property type="project" value="UniProtKB-UniRule"/>
</dbReference>
<dbReference type="PROSITE" id="PS00108">
    <property type="entry name" value="PROTEIN_KINASE_ST"/>
    <property type="match status" value="1"/>
</dbReference>
<dbReference type="SMART" id="SM00220">
    <property type="entry name" value="S_TKc"/>
    <property type="match status" value="1"/>
</dbReference>
<feature type="domain" description="Protein kinase" evidence="8">
    <location>
        <begin position="289"/>
        <end position="550"/>
    </location>
</feature>
<dbReference type="InterPro" id="IPR000719">
    <property type="entry name" value="Prot_kinase_dom"/>
</dbReference>
<evidence type="ECO:0000256" key="3">
    <source>
        <dbReference type="ARBA" id="ARBA00022741"/>
    </source>
</evidence>
<dbReference type="CDD" id="cd13999">
    <property type="entry name" value="STKc_MAP3K-like"/>
    <property type="match status" value="1"/>
</dbReference>
<dbReference type="GO" id="GO:0004674">
    <property type="term" value="F:protein serine/threonine kinase activity"/>
    <property type="evidence" value="ECO:0007669"/>
    <property type="project" value="UniProtKB-KW"/>
</dbReference>
<feature type="signal peptide" evidence="7">
    <location>
        <begin position="1"/>
        <end position="26"/>
    </location>
</feature>
<dbReference type="FunFam" id="3.30.200.20:FF:000180">
    <property type="entry name" value="serine/threonine-protein kinase STY46-like"/>
    <property type="match status" value="1"/>
</dbReference>
<protein>
    <submittedName>
        <fullName evidence="9">Serine threonine-kinase CTR1-like isoform X1</fullName>
    </submittedName>
</protein>
<keyword evidence="2" id="KW-0808">Transferase</keyword>
<organism evidence="9 10">
    <name type="scientific">Chlorella sorokiniana</name>
    <name type="common">Freshwater green alga</name>
    <dbReference type="NCBI Taxonomy" id="3076"/>
    <lineage>
        <taxon>Eukaryota</taxon>
        <taxon>Viridiplantae</taxon>
        <taxon>Chlorophyta</taxon>
        <taxon>core chlorophytes</taxon>
        <taxon>Trebouxiophyceae</taxon>
        <taxon>Chlorellales</taxon>
        <taxon>Chlorellaceae</taxon>
        <taxon>Chlorella clade</taxon>
        <taxon>Chlorella</taxon>
    </lineage>
</organism>
<evidence type="ECO:0000256" key="1">
    <source>
        <dbReference type="ARBA" id="ARBA00022527"/>
    </source>
</evidence>
<keyword evidence="3 6" id="KW-0547">Nucleotide-binding</keyword>
<keyword evidence="10" id="KW-1185">Reference proteome</keyword>
<dbReference type="InterPro" id="IPR008271">
    <property type="entry name" value="Ser/Thr_kinase_AS"/>
</dbReference>
<evidence type="ECO:0000259" key="8">
    <source>
        <dbReference type="PROSITE" id="PS50011"/>
    </source>
</evidence>
<dbReference type="SUPFAM" id="SSF56112">
    <property type="entry name" value="Protein kinase-like (PK-like)"/>
    <property type="match status" value="1"/>
</dbReference>